<dbReference type="GO" id="GO:0016020">
    <property type="term" value="C:membrane"/>
    <property type="evidence" value="ECO:0007669"/>
    <property type="project" value="InterPro"/>
</dbReference>
<dbReference type="InterPro" id="IPR056769">
    <property type="entry name" value="Piezo_TM1-24"/>
</dbReference>
<feature type="domain" description="Piezo TM1-24" evidence="4">
    <location>
        <begin position="26"/>
        <end position="425"/>
    </location>
</feature>
<keyword evidence="6" id="KW-1185">Reference proteome</keyword>
<feature type="transmembrane region" description="Helical" evidence="2">
    <location>
        <begin position="59"/>
        <end position="79"/>
    </location>
</feature>
<feature type="signal peptide" evidence="3">
    <location>
        <begin position="1"/>
        <end position="20"/>
    </location>
</feature>
<feature type="transmembrane region" description="Helical" evidence="2">
    <location>
        <begin position="127"/>
        <end position="144"/>
    </location>
</feature>
<reference evidence="5" key="1">
    <citation type="submission" date="2020-03" db="EMBL/GenBank/DDBJ databases">
        <authorList>
            <person name="Weist P."/>
        </authorList>
    </citation>
    <scope>NUCLEOTIDE SEQUENCE</scope>
</reference>
<dbReference type="Pfam" id="PF24871">
    <property type="entry name" value="Piezo_TM1-24"/>
    <property type="match status" value="1"/>
</dbReference>
<dbReference type="GO" id="GO:0008381">
    <property type="term" value="F:mechanosensitive monoatomic ion channel activity"/>
    <property type="evidence" value="ECO:0007669"/>
    <property type="project" value="InterPro"/>
</dbReference>
<keyword evidence="2" id="KW-0812">Transmembrane</keyword>
<dbReference type="InterPro" id="IPR027272">
    <property type="entry name" value="Piezo"/>
</dbReference>
<feature type="transmembrane region" description="Helical" evidence="2">
    <location>
        <begin position="235"/>
        <end position="254"/>
    </location>
</feature>
<evidence type="ECO:0000256" key="2">
    <source>
        <dbReference type="SAM" id="Phobius"/>
    </source>
</evidence>
<evidence type="ECO:0000259" key="4">
    <source>
        <dbReference type="Pfam" id="PF24871"/>
    </source>
</evidence>
<gene>
    <name evidence="5" type="ORF">PLEPLA_LOCUS4331</name>
</gene>
<organism evidence="5 6">
    <name type="scientific">Pleuronectes platessa</name>
    <name type="common">European plaice</name>
    <dbReference type="NCBI Taxonomy" id="8262"/>
    <lineage>
        <taxon>Eukaryota</taxon>
        <taxon>Metazoa</taxon>
        <taxon>Chordata</taxon>
        <taxon>Craniata</taxon>
        <taxon>Vertebrata</taxon>
        <taxon>Euteleostomi</taxon>
        <taxon>Actinopterygii</taxon>
        <taxon>Neopterygii</taxon>
        <taxon>Teleostei</taxon>
        <taxon>Neoteleostei</taxon>
        <taxon>Acanthomorphata</taxon>
        <taxon>Carangaria</taxon>
        <taxon>Pleuronectiformes</taxon>
        <taxon>Pleuronectoidei</taxon>
        <taxon>Pleuronectidae</taxon>
        <taxon>Pleuronectes</taxon>
    </lineage>
</organism>
<feature type="transmembrane region" description="Helical" evidence="2">
    <location>
        <begin position="550"/>
        <end position="570"/>
    </location>
</feature>
<feature type="transmembrane region" description="Helical" evidence="2">
    <location>
        <begin position="590"/>
        <end position="607"/>
    </location>
</feature>
<feature type="transmembrane region" description="Helical" evidence="2">
    <location>
        <begin position="525"/>
        <end position="543"/>
    </location>
</feature>
<accession>A0A9N7TP31</accession>
<feature type="non-terminal residue" evidence="5">
    <location>
        <position position="1"/>
    </location>
</feature>
<feature type="transmembrane region" description="Helical" evidence="2">
    <location>
        <begin position="283"/>
        <end position="306"/>
    </location>
</feature>
<feature type="region of interest" description="Disordered" evidence="1">
    <location>
        <begin position="187"/>
        <end position="211"/>
    </location>
</feature>
<feature type="compositionally biased region" description="Acidic residues" evidence="1">
    <location>
        <begin position="157"/>
        <end position="168"/>
    </location>
</feature>
<dbReference type="PANTHER" id="PTHR47049:SF6">
    <property type="entry name" value="PIEZO-TYPE MECHANOSENSITIVE ION CHANNEL COMPONENT"/>
    <property type="match status" value="1"/>
</dbReference>
<proteinExistence type="predicted"/>
<comment type="caution">
    <text evidence="5">The sequence shown here is derived from an EMBL/GenBank/DDBJ whole genome shotgun (WGS) entry which is preliminary data.</text>
</comment>
<feature type="region of interest" description="Disordered" evidence="1">
    <location>
        <begin position="150"/>
        <end position="170"/>
    </location>
</feature>
<evidence type="ECO:0000256" key="3">
    <source>
        <dbReference type="SAM" id="SignalP"/>
    </source>
</evidence>
<keyword evidence="2" id="KW-1133">Transmembrane helix</keyword>
<protein>
    <recommendedName>
        <fullName evidence="4">Piezo TM1-24 domain-containing protein</fullName>
    </recommendedName>
</protein>
<feature type="transmembrane region" description="Helical" evidence="2">
    <location>
        <begin position="349"/>
        <end position="373"/>
    </location>
</feature>
<feature type="chain" id="PRO_5040470163" description="Piezo TM1-24 domain-containing protein" evidence="3">
    <location>
        <begin position="21"/>
        <end position="636"/>
    </location>
</feature>
<keyword evidence="3" id="KW-0732">Signal</keyword>
<sequence>MASEMVCGLIFRLLLPVCLAAACLFRYNGLSFVYLIYLLLLPLFAEPSIESMQGHTGRLLQSLCFTSMSFLLMHIIYQITVNSLLAGNSISSDFNCSTWEKSIRQIGFESVIGADAGNGIRVFIPDIGMFVAGLAIWLLCRSLVQKRPPEDMAQDNTDFEAEEQEEEEKLSLDDNILLEEDFEAGYEAEEDEELEEEEEEEEEEEVEEEKESTKMKVLRIVAEVASKVKEIIGNLITTAGKVVVTILLGMTGIMLPSMTSAVYFFIFLFLCTWWSLCRTFDTLIFSCMCVLMAIFSAGHIIVLYLYQFQFFQESIPPGDGYISTFGISPVVQSNCSYTWKLMVHPDRKWYHFVNPIMLLLLYYTLATLIRLWLQEPIEQLTDDKDEDVCEEEELIGNRTSNSANRKRQMWWESRQGTDEKNAVPTSNGTSFEFVTTENGPVCLDLYSTPQYKMDQSNDEKKDECVYEVRLPPEESALEDGEEKTEEDEDGMKQRGVSAMVKVFHFIMKQSYICALIAMMAWSITYVSWLTFVFLMWSCMLWMVRDRRRYAMLSSPFMVAYGNLLIVLQYIWSFEGMSVVPGFFVKKKNPFHSLSSKVLCLLSFWLLLRQTLTERWEKQKEDSAGLSDVHVVDQEKK</sequence>
<name>A0A9N7TP31_PLEPL</name>
<dbReference type="EMBL" id="CADEAL010000214">
    <property type="protein sequence ID" value="CAB1416540.1"/>
    <property type="molecule type" value="Genomic_DNA"/>
</dbReference>
<evidence type="ECO:0000313" key="5">
    <source>
        <dbReference type="EMBL" id="CAB1416540.1"/>
    </source>
</evidence>
<evidence type="ECO:0000256" key="1">
    <source>
        <dbReference type="SAM" id="MobiDB-lite"/>
    </source>
</evidence>
<feature type="compositionally biased region" description="Acidic residues" evidence="1">
    <location>
        <begin position="187"/>
        <end position="210"/>
    </location>
</feature>
<feature type="transmembrane region" description="Helical" evidence="2">
    <location>
        <begin position="260"/>
        <end position="276"/>
    </location>
</feature>
<dbReference type="Proteomes" id="UP001153269">
    <property type="component" value="Unassembled WGS sequence"/>
</dbReference>
<keyword evidence="2" id="KW-0472">Membrane</keyword>
<evidence type="ECO:0000313" key="6">
    <source>
        <dbReference type="Proteomes" id="UP001153269"/>
    </source>
</evidence>
<dbReference type="AlphaFoldDB" id="A0A9N7TP31"/>
<dbReference type="PANTHER" id="PTHR47049">
    <property type="entry name" value="PIEZO-TYPE MECHANOSENSITIVE ION CHANNEL HOMOLOG"/>
    <property type="match status" value="1"/>
</dbReference>
<feature type="transmembrane region" description="Helical" evidence="2">
    <location>
        <begin position="30"/>
        <end position="47"/>
    </location>
</feature>